<evidence type="ECO:0000313" key="2">
    <source>
        <dbReference type="EMBL" id="OEU92275.1"/>
    </source>
</evidence>
<name>A0A1E7JTP1_9ACTN</name>
<evidence type="ECO:0000256" key="1">
    <source>
        <dbReference type="SAM" id="Phobius"/>
    </source>
</evidence>
<gene>
    <name evidence="2" type="ORF">AN215_05950</name>
</gene>
<evidence type="ECO:0008006" key="4">
    <source>
        <dbReference type="Google" id="ProtNLM"/>
    </source>
</evidence>
<dbReference type="Proteomes" id="UP000176087">
    <property type="component" value="Unassembled WGS sequence"/>
</dbReference>
<dbReference type="OrthoDB" id="3773715at2"/>
<accession>A0A1E7JTP1</accession>
<dbReference type="InterPro" id="IPR056918">
    <property type="entry name" value="8xMP"/>
</dbReference>
<keyword evidence="1" id="KW-0812">Transmembrane</keyword>
<organism evidence="2 3">
    <name type="scientific">Streptomyces abyssalis</name>
    <dbReference type="NCBI Taxonomy" id="933944"/>
    <lineage>
        <taxon>Bacteria</taxon>
        <taxon>Bacillati</taxon>
        <taxon>Actinomycetota</taxon>
        <taxon>Actinomycetes</taxon>
        <taxon>Kitasatosporales</taxon>
        <taxon>Streptomycetaceae</taxon>
        <taxon>Streptomyces</taxon>
    </lineage>
</organism>
<dbReference type="EMBL" id="LJGT01000037">
    <property type="protein sequence ID" value="OEU92275.1"/>
    <property type="molecule type" value="Genomic_DNA"/>
</dbReference>
<keyword evidence="3" id="KW-1185">Reference proteome</keyword>
<evidence type="ECO:0000313" key="3">
    <source>
        <dbReference type="Proteomes" id="UP000176087"/>
    </source>
</evidence>
<dbReference type="STRING" id="933944.AN215_05950"/>
<sequence length="169" mass="19423">MDDVSRRLWNTAIDESDYTEHSEKYQTAIMDQYKLYVEMTDRMSVRRATANTFFLLVNSTVFAFIGPLTQNAPVQQDSVLVLTFGMLLVQCGAWFWLLRSYRQLNSAKFRVIGALEERLPAAPWFRAEWAAIGGGKDKSKYWPVTQLEQWVPVVFALAYVTLLVIVTVN</sequence>
<dbReference type="AlphaFoldDB" id="A0A1E7JTP1"/>
<feature type="transmembrane region" description="Helical" evidence="1">
    <location>
        <begin position="48"/>
        <end position="66"/>
    </location>
</feature>
<dbReference type="Pfam" id="PF24838">
    <property type="entry name" value="8xMP"/>
    <property type="match status" value="1"/>
</dbReference>
<keyword evidence="1" id="KW-1133">Transmembrane helix</keyword>
<comment type="caution">
    <text evidence="2">The sequence shown here is derived from an EMBL/GenBank/DDBJ whole genome shotgun (WGS) entry which is preliminary data.</text>
</comment>
<feature type="transmembrane region" description="Helical" evidence="1">
    <location>
        <begin position="150"/>
        <end position="168"/>
    </location>
</feature>
<keyword evidence="1" id="KW-0472">Membrane</keyword>
<feature type="transmembrane region" description="Helical" evidence="1">
    <location>
        <begin position="78"/>
        <end position="98"/>
    </location>
</feature>
<proteinExistence type="predicted"/>
<reference evidence="2 3" key="1">
    <citation type="journal article" date="2016" name="Front. Microbiol.">
        <title>Comparative Genomics Analysis of Streptomyces Species Reveals Their Adaptation to the Marine Environment and Their Diversity at the Genomic Level.</title>
        <authorList>
            <person name="Tian X."/>
            <person name="Zhang Z."/>
            <person name="Yang T."/>
            <person name="Chen M."/>
            <person name="Li J."/>
            <person name="Chen F."/>
            <person name="Yang J."/>
            <person name="Li W."/>
            <person name="Zhang B."/>
            <person name="Zhang Z."/>
            <person name="Wu J."/>
            <person name="Zhang C."/>
            <person name="Long L."/>
            <person name="Xiao J."/>
        </authorList>
    </citation>
    <scope>NUCLEOTIDE SEQUENCE [LARGE SCALE GENOMIC DNA]</scope>
    <source>
        <strain evidence="2 3">SCSIO 10390</strain>
    </source>
</reference>
<protein>
    <recommendedName>
        <fullName evidence="4">Small integral membrane protein</fullName>
    </recommendedName>
</protein>